<evidence type="ECO:0008006" key="3">
    <source>
        <dbReference type="Google" id="ProtNLM"/>
    </source>
</evidence>
<organism evidence="1 2">
    <name type="scientific">Nocardioides nanhaiensis</name>
    <dbReference type="NCBI Taxonomy" id="1476871"/>
    <lineage>
        <taxon>Bacteria</taxon>
        <taxon>Bacillati</taxon>
        <taxon>Actinomycetota</taxon>
        <taxon>Actinomycetes</taxon>
        <taxon>Propionibacteriales</taxon>
        <taxon>Nocardioidaceae</taxon>
        <taxon>Nocardioides</taxon>
    </lineage>
</organism>
<keyword evidence="2" id="KW-1185">Reference proteome</keyword>
<dbReference type="Proteomes" id="UP001500621">
    <property type="component" value="Unassembled WGS sequence"/>
</dbReference>
<dbReference type="EMBL" id="BAABIM010000001">
    <property type="protein sequence ID" value="GAA4668503.1"/>
    <property type="molecule type" value="Genomic_DNA"/>
</dbReference>
<evidence type="ECO:0000313" key="1">
    <source>
        <dbReference type="EMBL" id="GAA4668503.1"/>
    </source>
</evidence>
<proteinExistence type="predicted"/>
<accession>A0ABP8VNE1</accession>
<gene>
    <name evidence="1" type="ORF">GCM10023226_00570</name>
</gene>
<comment type="caution">
    <text evidence="1">The sequence shown here is derived from an EMBL/GenBank/DDBJ whole genome shotgun (WGS) entry which is preliminary data.</text>
</comment>
<sequence length="254" mass="27240">MPEVADLPDHAPVTITGNSHVIALARAERPAALTQALGEVLVYPWGNGRHESEVFTRREGDGVALTVPQYATATERHTGHPHLRPDRHWVVLGPGHAARTFRDPTWRTHAPAALRLPGVEPVSDGLLTALLERDQRGLRALYRDALAAGLQVVALSAPPPRRDHRAITDGTPAAVVAHLDTTAYRLWERWLAAEGVPLVPRPAGTADDEGFLLPELAARTTPRGTPDHHHANEAYGALALAELARTIGGAAPLG</sequence>
<evidence type="ECO:0000313" key="2">
    <source>
        <dbReference type="Proteomes" id="UP001500621"/>
    </source>
</evidence>
<protein>
    <recommendedName>
        <fullName evidence="3">SGNH/GDSL hydrolase family protein</fullName>
    </recommendedName>
</protein>
<reference evidence="2" key="1">
    <citation type="journal article" date="2019" name="Int. J. Syst. Evol. Microbiol.">
        <title>The Global Catalogue of Microorganisms (GCM) 10K type strain sequencing project: providing services to taxonomists for standard genome sequencing and annotation.</title>
        <authorList>
            <consortium name="The Broad Institute Genomics Platform"/>
            <consortium name="The Broad Institute Genome Sequencing Center for Infectious Disease"/>
            <person name="Wu L."/>
            <person name="Ma J."/>
        </authorList>
    </citation>
    <scope>NUCLEOTIDE SEQUENCE [LARGE SCALE GENOMIC DNA]</scope>
    <source>
        <strain evidence="2">JCM 18127</strain>
    </source>
</reference>
<name>A0ABP8VNE1_9ACTN</name>